<dbReference type="EMBL" id="JAERQJ010000004">
    <property type="protein sequence ID" value="MBL0684385.1"/>
    <property type="molecule type" value="Genomic_DNA"/>
</dbReference>
<dbReference type="InterPro" id="IPR000531">
    <property type="entry name" value="Beta-barrel_TonB"/>
</dbReference>
<evidence type="ECO:0000259" key="12">
    <source>
        <dbReference type="Pfam" id="PF00593"/>
    </source>
</evidence>
<dbReference type="Pfam" id="PF07715">
    <property type="entry name" value="Plug"/>
    <property type="match status" value="1"/>
</dbReference>
<evidence type="ECO:0000313" key="15">
    <source>
        <dbReference type="Proteomes" id="UP000651057"/>
    </source>
</evidence>
<evidence type="ECO:0000256" key="3">
    <source>
        <dbReference type="ARBA" id="ARBA00022452"/>
    </source>
</evidence>
<dbReference type="Gene3D" id="2.60.40.1120">
    <property type="entry name" value="Carboxypeptidase-like, regulatory domain"/>
    <property type="match status" value="1"/>
</dbReference>
<evidence type="ECO:0000256" key="2">
    <source>
        <dbReference type="ARBA" id="ARBA00022448"/>
    </source>
</evidence>
<evidence type="ECO:0000256" key="11">
    <source>
        <dbReference type="SAM" id="SignalP"/>
    </source>
</evidence>
<dbReference type="Gene3D" id="2.40.170.20">
    <property type="entry name" value="TonB-dependent receptor, beta-barrel domain"/>
    <property type="match status" value="1"/>
</dbReference>
<evidence type="ECO:0000256" key="9">
    <source>
        <dbReference type="ARBA" id="ARBA00023237"/>
    </source>
</evidence>
<dbReference type="GO" id="GO:0015344">
    <property type="term" value="F:siderophore uptake transmembrane transporter activity"/>
    <property type="evidence" value="ECO:0007669"/>
    <property type="project" value="TreeGrafter"/>
</dbReference>
<name>A0A937D8T1_9FLAO</name>
<reference evidence="14" key="1">
    <citation type="submission" date="2021-01" db="EMBL/GenBank/DDBJ databases">
        <authorList>
            <person name="Zhong Y.L."/>
        </authorList>
    </citation>
    <scope>NUCLEOTIDE SEQUENCE</scope>
    <source>
        <strain evidence="14">KCTC 23302</strain>
    </source>
</reference>
<feature type="domain" description="TonB-dependent receptor-like beta-barrel" evidence="12">
    <location>
        <begin position="319"/>
        <end position="663"/>
    </location>
</feature>
<keyword evidence="9" id="KW-0998">Cell outer membrane</keyword>
<proteinExistence type="inferred from homology"/>
<keyword evidence="15" id="KW-1185">Reference proteome</keyword>
<sequence>MKLKLTILLLIFFYYASGQTNVSGKVTDKKGIPIIGANVYLDGTYDGSSSDDKGAFSFTTTETGQQTFIVSFLSFETYTLQLDVSEMKNLNIELKEDVNSLGSVVLNAGSFSAGDNSKASVLTPLDIVTTAGSAGDYIAALQTLPGTSNAAEDGRLFVRGGDANETNIYIDGLRVFQPFLATTNNIPTRGRFSPFLFKGTNFSTGGYSAEFGDALSSVLQLNTIDEPDQEKTDLQFINVGLGGGNTQKWGNNSLSVNAFYINLKPYQGIVEQRLNWISPYESLSGETVYRHKFSNDGLLKIYGGLNYADFELIQEDINRPEGINFGLKNRNLYLNASYKSDLKNDWDITTGASFANDINDIKIDGANIDDTENSAHLKVKLRKRFSNQFKLSFGAEQFLNTFSEKAEIPDIDTFNTTYDNHSTAVFTEANIFFSKKLALQIGVRGVHNTLLKYTKVSPRTSLAYKTSSKSQISLAYGDFYQVPQPEVLKYNSTLEPQKASHYILNYLYQNNGRTFRAEGYYKSYESLVKFDTEIPEFDSNFNNNGDGYAAGLDVFWRDNKSIKNLDYWVSYSYLDTERNYRNYPNRATPNFAAKHNLSLVTKYWIQDWKSLISTTYNFTSGRPYNDPNESIFQNQKTRTFNAINFSWAYLISQQKILYFSVSNALDFNNVFNYQYSNTPDANGNFSRRAIRPNADQFFILGFFWTISDNKTDNQLDNL</sequence>
<keyword evidence="5 11" id="KW-0732">Signal</keyword>
<dbReference type="Pfam" id="PF13715">
    <property type="entry name" value="CarbopepD_reg_2"/>
    <property type="match status" value="1"/>
</dbReference>
<keyword evidence="3" id="KW-1134">Transmembrane beta strand</keyword>
<organism evidence="14 15">
    <name type="scientific">Aquimarina mytili</name>
    <dbReference type="NCBI Taxonomy" id="874423"/>
    <lineage>
        <taxon>Bacteria</taxon>
        <taxon>Pseudomonadati</taxon>
        <taxon>Bacteroidota</taxon>
        <taxon>Flavobacteriia</taxon>
        <taxon>Flavobacteriales</taxon>
        <taxon>Flavobacteriaceae</taxon>
        <taxon>Aquimarina</taxon>
    </lineage>
</organism>
<dbReference type="InterPro" id="IPR012910">
    <property type="entry name" value="Plug_dom"/>
</dbReference>
<dbReference type="InterPro" id="IPR039426">
    <property type="entry name" value="TonB-dep_rcpt-like"/>
</dbReference>
<dbReference type="PANTHER" id="PTHR30069">
    <property type="entry name" value="TONB-DEPENDENT OUTER MEMBRANE RECEPTOR"/>
    <property type="match status" value="1"/>
</dbReference>
<evidence type="ECO:0000256" key="1">
    <source>
        <dbReference type="ARBA" id="ARBA00004571"/>
    </source>
</evidence>
<evidence type="ECO:0000256" key="8">
    <source>
        <dbReference type="ARBA" id="ARBA00023170"/>
    </source>
</evidence>
<keyword evidence="8 14" id="KW-0675">Receptor</keyword>
<keyword evidence="6 10" id="KW-0798">TonB box</keyword>
<comment type="subcellular location">
    <subcellularLocation>
        <location evidence="1">Cell outer membrane</location>
        <topology evidence="1">Multi-pass membrane protein</topology>
    </subcellularLocation>
</comment>
<evidence type="ECO:0000256" key="4">
    <source>
        <dbReference type="ARBA" id="ARBA00022692"/>
    </source>
</evidence>
<dbReference type="AlphaFoldDB" id="A0A937D8T1"/>
<keyword evidence="7 10" id="KW-0472">Membrane</keyword>
<evidence type="ECO:0000256" key="7">
    <source>
        <dbReference type="ARBA" id="ARBA00023136"/>
    </source>
</evidence>
<dbReference type="Pfam" id="PF00593">
    <property type="entry name" value="TonB_dep_Rec_b-barrel"/>
    <property type="match status" value="1"/>
</dbReference>
<dbReference type="SUPFAM" id="SSF49464">
    <property type="entry name" value="Carboxypeptidase regulatory domain-like"/>
    <property type="match status" value="1"/>
</dbReference>
<evidence type="ECO:0000256" key="10">
    <source>
        <dbReference type="RuleBase" id="RU003357"/>
    </source>
</evidence>
<feature type="signal peptide" evidence="11">
    <location>
        <begin position="1"/>
        <end position="18"/>
    </location>
</feature>
<feature type="domain" description="TonB-dependent receptor plug" evidence="13">
    <location>
        <begin position="134"/>
        <end position="213"/>
    </location>
</feature>
<dbReference type="GO" id="GO:0009279">
    <property type="term" value="C:cell outer membrane"/>
    <property type="evidence" value="ECO:0007669"/>
    <property type="project" value="UniProtKB-SubCell"/>
</dbReference>
<dbReference type="RefSeq" id="WP_201920458.1">
    <property type="nucleotide sequence ID" value="NZ_BAABAX010000003.1"/>
</dbReference>
<gene>
    <name evidence="14" type="ORF">JJQ60_12730</name>
</gene>
<dbReference type="Proteomes" id="UP000651057">
    <property type="component" value="Unassembled WGS sequence"/>
</dbReference>
<keyword evidence="4" id="KW-0812">Transmembrane</keyword>
<protein>
    <submittedName>
        <fullName evidence="14">TonB-dependent receptor</fullName>
    </submittedName>
</protein>
<comment type="similarity">
    <text evidence="10">Belongs to the TonB-dependent receptor family.</text>
</comment>
<dbReference type="InterPro" id="IPR036942">
    <property type="entry name" value="Beta-barrel_TonB_sf"/>
</dbReference>
<dbReference type="PANTHER" id="PTHR30069:SF29">
    <property type="entry name" value="HEMOGLOBIN AND HEMOGLOBIN-HAPTOGLOBIN-BINDING PROTEIN 1-RELATED"/>
    <property type="match status" value="1"/>
</dbReference>
<comment type="caution">
    <text evidence="14">The sequence shown here is derived from an EMBL/GenBank/DDBJ whole genome shotgun (WGS) entry which is preliminary data.</text>
</comment>
<keyword evidence="2" id="KW-0813">Transport</keyword>
<evidence type="ECO:0000259" key="13">
    <source>
        <dbReference type="Pfam" id="PF07715"/>
    </source>
</evidence>
<accession>A0A937D8T1</accession>
<evidence type="ECO:0000313" key="14">
    <source>
        <dbReference type="EMBL" id="MBL0684385.1"/>
    </source>
</evidence>
<dbReference type="InterPro" id="IPR008969">
    <property type="entry name" value="CarboxyPept-like_regulatory"/>
</dbReference>
<evidence type="ECO:0000256" key="5">
    <source>
        <dbReference type="ARBA" id="ARBA00022729"/>
    </source>
</evidence>
<feature type="chain" id="PRO_5038057962" evidence="11">
    <location>
        <begin position="19"/>
        <end position="718"/>
    </location>
</feature>
<dbReference type="GO" id="GO:0044718">
    <property type="term" value="P:siderophore transmembrane transport"/>
    <property type="evidence" value="ECO:0007669"/>
    <property type="project" value="TreeGrafter"/>
</dbReference>
<dbReference type="SUPFAM" id="SSF56935">
    <property type="entry name" value="Porins"/>
    <property type="match status" value="1"/>
</dbReference>
<evidence type="ECO:0000256" key="6">
    <source>
        <dbReference type="ARBA" id="ARBA00023077"/>
    </source>
</evidence>